<dbReference type="EMBL" id="CU928170">
    <property type="protein sequence ID" value="CAR24228.1"/>
    <property type="molecule type" value="Genomic_DNA"/>
</dbReference>
<evidence type="ECO:0000313" key="2">
    <source>
        <dbReference type="Proteomes" id="UP000002036"/>
    </source>
</evidence>
<evidence type="ECO:0000313" key="1">
    <source>
        <dbReference type="EMBL" id="CAR24228.1"/>
    </source>
</evidence>
<organism evidence="1 2">
    <name type="scientific">Lachancea thermotolerans (strain ATCC 56472 / CBS 6340 / NRRL Y-8284)</name>
    <name type="common">Yeast</name>
    <name type="synonym">Kluyveromyces thermotolerans</name>
    <dbReference type="NCBI Taxonomy" id="559295"/>
    <lineage>
        <taxon>Eukaryota</taxon>
        <taxon>Fungi</taxon>
        <taxon>Dikarya</taxon>
        <taxon>Ascomycota</taxon>
        <taxon>Saccharomycotina</taxon>
        <taxon>Saccharomycetes</taxon>
        <taxon>Saccharomycetales</taxon>
        <taxon>Saccharomycetaceae</taxon>
        <taxon>Lachancea</taxon>
    </lineage>
</organism>
<reference evidence="1 2" key="1">
    <citation type="journal article" date="2009" name="Genome Res.">
        <title>Comparative genomics of protoploid Saccharomycetaceae.</title>
        <authorList>
            <consortium name="The Genolevures Consortium"/>
            <person name="Souciet J.-L."/>
            <person name="Dujon B."/>
            <person name="Gaillardin C."/>
            <person name="Johnston M."/>
            <person name="Baret P.V."/>
            <person name="Cliften P."/>
            <person name="Sherman D.J."/>
            <person name="Weissenbach J."/>
            <person name="Westhof E."/>
            <person name="Wincker P."/>
            <person name="Jubin C."/>
            <person name="Poulain J."/>
            <person name="Barbe V."/>
            <person name="Segurens B."/>
            <person name="Artiguenave F."/>
            <person name="Anthouard V."/>
            <person name="Vacherie B."/>
            <person name="Val M.-E."/>
            <person name="Fulton R.S."/>
            <person name="Minx P."/>
            <person name="Wilson R."/>
            <person name="Durrens P."/>
            <person name="Jean G."/>
            <person name="Marck C."/>
            <person name="Martin T."/>
            <person name="Nikolski M."/>
            <person name="Rolland T."/>
            <person name="Seret M.-L."/>
            <person name="Casaregola S."/>
            <person name="Despons L."/>
            <person name="Fairhead C."/>
            <person name="Fischer G."/>
            <person name="Lafontaine I."/>
            <person name="Leh V."/>
            <person name="Lemaire M."/>
            <person name="de Montigny J."/>
            <person name="Neuveglise C."/>
            <person name="Thierry A."/>
            <person name="Blanc-Lenfle I."/>
            <person name="Bleykasten C."/>
            <person name="Diffels J."/>
            <person name="Fritsch E."/>
            <person name="Frangeul L."/>
            <person name="Goeffon A."/>
            <person name="Jauniaux N."/>
            <person name="Kachouri-Lafond R."/>
            <person name="Payen C."/>
            <person name="Potier S."/>
            <person name="Pribylova L."/>
            <person name="Ozanne C."/>
            <person name="Richard G.-F."/>
            <person name="Sacerdot C."/>
            <person name="Straub M.-L."/>
            <person name="Talla E."/>
        </authorList>
    </citation>
    <scope>NUCLEOTIDE SEQUENCE [LARGE SCALE GENOMIC DNA]</scope>
    <source>
        <strain evidence="2">ATCC 56472 / CBS 6340 / NRRL Y-8284</strain>
    </source>
</reference>
<dbReference type="AlphaFoldDB" id="C5DL77"/>
<dbReference type="HOGENOM" id="CLU_1180406_0_0_1"/>
<dbReference type="OrthoDB" id="10308453at2759"/>
<dbReference type="Proteomes" id="UP000002036">
    <property type="component" value="Chromosome F"/>
</dbReference>
<dbReference type="KEGG" id="lth:KLTH0F10670g"/>
<dbReference type="OMA" id="CCHESAD"/>
<sequence>MTDIPKVWRCYVLTGRISDDALGRLVSESLGPGLNVDIYRSDFQQTWVYHIQDKERLHGELLLFQDTENPESEFTACLFSLGSESESQTLLFKAFKKWVIENSESLIENIKFGDRLKLNIADQVLAKNWRGIKIGFGSQTGQNRLKKLELEVSAADVCLLSGGERERVVSNRIFDHLYEETGLYANKLPILDLKIEGHALVTTDWFRVLRGSNTATVADVAGTVLEAFNSEQMAS</sequence>
<protein>
    <submittedName>
        <fullName evidence="1">KLTH0F10670p</fullName>
    </submittedName>
</protein>
<dbReference type="RefSeq" id="XP_002554665.1">
    <property type="nucleotide sequence ID" value="XM_002554619.1"/>
</dbReference>
<dbReference type="GeneID" id="8292877"/>
<dbReference type="InParanoid" id="C5DL77"/>
<name>C5DL77_LACTC</name>
<proteinExistence type="predicted"/>
<accession>C5DL77</accession>
<gene>
    <name evidence="1" type="ordered locus">KLTH0F10670g</name>
</gene>
<keyword evidence="2" id="KW-1185">Reference proteome</keyword>